<dbReference type="GO" id="GO:0005789">
    <property type="term" value="C:endoplasmic reticulum membrane"/>
    <property type="evidence" value="ECO:0007669"/>
    <property type="project" value="UniProtKB-SubCell"/>
</dbReference>
<evidence type="ECO:0000256" key="1">
    <source>
        <dbReference type="ARBA" id="ARBA00004477"/>
    </source>
</evidence>
<evidence type="ECO:0000256" key="6">
    <source>
        <dbReference type="SAM" id="Phobius"/>
    </source>
</evidence>
<dbReference type="PIRSF" id="PIRSF005225">
    <property type="entry name" value="LAG1_LAC1"/>
    <property type="match status" value="1"/>
</dbReference>
<feature type="transmembrane region" description="Helical" evidence="6">
    <location>
        <begin position="129"/>
        <end position="147"/>
    </location>
</feature>
<keyword evidence="9" id="KW-1185">Reference proteome</keyword>
<feature type="transmembrane region" description="Helical" evidence="6">
    <location>
        <begin position="154"/>
        <end position="174"/>
    </location>
</feature>
<protein>
    <recommendedName>
        <fullName evidence="7">TLC domain-containing protein</fullName>
    </recommendedName>
</protein>
<evidence type="ECO:0000256" key="2">
    <source>
        <dbReference type="ARBA" id="ARBA00022692"/>
    </source>
</evidence>
<dbReference type="PANTHER" id="PTHR12560">
    <property type="entry name" value="LONGEVITY ASSURANCE FACTOR 1 LAG1"/>
    <property type="match status" value="1"/>
</dbReference>
<dbReference type="InterPro" id="IPR006634">
    <property type="entry name" value="TLC-dom"/>
</dbReference>
<dbReference type="PANTHER" id="PTHR12560:SF49">
    <property type="entry name" value="CERAMIDE SYNTHASE 1 LOH3"/>
    <property type="match status" value="1"/>
</dbReference>
<dbReference type="GO" id="GO:0050291">
    <property type="term" value="F:sphingosine N-acyltransferase activity"/>
    <property type="evidence" value="ECO:0007669"/>
    <property type="project" value="InterPro"/>
</dbReference>
<accession>A0A835MQP4</accession>
<dbReference type="AlphaFoldDB" id="A0A835MQP4"/>
<gene>
    <name evidence="8" type="ORF">SADUNF_Sadunf10G0100700</name>
</gene>
<evidence type="ECO:0000256" key="5">
    <source>
        <dbReference type="PROSITE-ProRule" id="PRU00205"/>
    </source>
</evidence>
<dbReference type="EMBL" id="JADGMS010000010">
    <property type="protein sequence ID" value="KAF9674180.1"/>
    <property type="molecule type" value="Genomic_DNA"/>
</dbReference>
<dbReference type="Proteomes" id="UP000657918">
    <property type="component" value="Unassembled WGS sequence"/>
</dbReference>
<comment type="caution">
    <text evidence="8">The sequence shown here is derived from an EMBL/GenBank/DDBJ whole genome shotgun (WGS) entry which is preliminary data.</text>
</comment>
<organism evidence="8 9">
    <name type="scientific">Salix dunnii</name>
    <dbReference type="NCBI Taxonomy" id="1413687"/>
    <lineage>
        <taxon>Eukaryota</taxon>
        <taxon>Viridiplantae</taxon>
        <taxon>Streptophyta</taxon>
        <taxon>Embryophyta</taxon>
        <taxon>Tracheophyta</taxon>
        <taxon>Spermatophyta</taxon>
        <taxon>Magnoliopsida</taxon>
        <taxon>eudicotyledons</taxon>
        <taxon>Gunneridae</taxon>
        <taxon>Pentapetalae</taxon>
        <taxon>rosids</taxon>
        <taxon>fabids</taxon>
        <taxon>Malpighiales</taxon>
        <taxon>Salicaceae</taxon>
        <taxon>Saliceae</taxon>
        <taxon>Salix</taxon>
    </lineage>
</organism>
<dbReference type="InterPro" id="IPR016439">
    <property type="entry name" value="Lag1/Lac1-like"/>
</dbReference>
<proteinExistence type="predicted"/>
<evidence type="ECO:0000259" key="7">
    <source>
        <dbReference type="PROSITE" id="PS50922"/>
    </source>
</evidence>
<evidence type="ECO:0000256" key="3">
    <source>
        <dbReference type="ARBA" id="ARBA00022989"/>
    </source>
</evidence>
<keyword evidence="2 5" id="KW-0812">Transmembrane</keyword>
<evidence type="ECO:0000256" key="4">
    <source>
        <dbReference type="ARBA" id="ARBA00023136"/>
    </source>
</evidence>
<dbReference type="SMART" id="SM00724">
    <property type="entry name" value="TLC"/>
    <property type="match status" value="1"/>
</dbReference>
<name>A0A835MQP4_9ROSI</name>
<sequence length="407" mass="48149">MGFMEYAKSIQWEHESYPAYEDYIVLPLFSLFFTSVRFFLDRFVFQKLAQRLIFGKEHQMLDAQPDERRKKIKKFKESAWKCIYFLSAEILILLVTYDEPWFGNTKYFWVGPGNQVWPDQKMKLKLKGVYMYAAGFYTYSIFALIFWETRRSDFGVSMSHHVATVILIVLSYILRYYGPGFSVVILQVKIYEVRFCSDFLGDKAFRFWEKIWKPYYAAHVNIMLMQKLPRTQFGRAGSIVLAIHDASDVFLEIGKMSKYSGAEGIASFAFILFVLSWILLRLIYYPFWVLWSTSYEVLLNLDKEKHAVDGPIYYYVFNTLLYCLLVLHIYWWVLMYRMLVKQIQARGQLSDDVRSGRHEKHVDCVVLYCNACIDRHNEAQTWFLALEVVFSKDGNMIRNLSLNQGPL</sequence>
<feature type="transmembrane region" description="Helical" evidence="6">
    <location>
        <begin position="23"/>
        <end position="40"/>
    </location>
</feature>
<dbReference type="PROSITE" id="PS50922">
    <property type="entry name" value="TLC"/>
    <property type="match status" value="1"/>
</dbReference>
<keyword evidence="3 6" id="KW-1133">Transmembrane helix</keyword>
<feature type="transmembrane region" description="Helical" evidence="6">
    <location>
        <begin position="265"/>
        <end position="292"/>
    </location>
</feature>
<feature type="domain" description="TLC" evidence="7">
    <location>
        <begin position="73"/>
        <end position="344"/>
    </location>
</feature>
<reference evidence="8 9" key="1">
    <citation type="submission" date="2020-10" db="EMBL/GenBank/DDBJ databases">
        <title>Plant Genome Project.</title>
        <authorList>
            <person name="Zhang R.-G."/>
        </authorList>
    </citation>
    <scope>NUCLEOTIDE SEQUENCE [LARGE SCALE GENOMIC DNA]</scope>
    <source>
        <strain evidence="8">FAFU-HL-1</strain>
        <tissue evidence="8">Leaf</tissue>
    </source>
</reference>
<dbReference type="OrthoDB" id="537032at2759"/>
<dbReference type="GO" id="GO:0046513">
    <property type="term" value="P:ceramide biosynthetic process"/>
    <property type="evidence" value="ECO:0007669"/>
    <property type="project" value="InterPro"/>
</dbReference>
<evidence type="ECO:0000313" key="8">
    <source>
        <dbReference type="EMBL" id="KAF9674180.1"/>
    </source>
</evidence>
<keyword evidence="4 5" id="KW-0472">Membrane</keyword>
<evidence type="ECO:0000313" key="9">
    <source>
        <dbReference type="Proteomes" id="UP000657918"/>
    </source>
</evidence>
<feature type="transmembrane region" description="Helical" evidence="6">
    <location>
        <begin position="312"/>
        <end position="333"/>
    </location>
</feature>
<dbReference type="Pfam" id="PF03798">
    <property type="entry name" value="TRAM_LAG1_CLN8"/>
    <property type="match status" value="2"/>
</dbReference>
<comment type="subcellular location">
    <subcellularLocation>
        <location evidence="1">Endoplasmic reticulum membrane</location>
        <topology evidence="1">Multi-pass membrane protein</topology>
    </subcellularLocation>
</comment>